<comment type="similarity">
    <text evidence="1 11">Belongs to the PyrK family.</text>
</comment>
<evidence type="ECO:0000313" key="15">
    <source>
        <dbReference type="EMBL" id="CAD2079252.1"/>
    </source>
</evidence>
<keyword evidence="2 11" id="KW-0813">Transport</keyword>
<protein>
    <recommendedName>
        <fullName evidence="11">Dihydroorotate dehydrogenase B (NAD(+)), electron transfer subunit</fullName>
    </recommendedName>
    <alternativeName>
        <fullName evidence="11">Dihydroorotate oxidase B, electron transfer subunit</fullName>
    </alternativeName>
</protein>
<dbReference type="PANTHER" id="PTHR43513">
    <property type="entry name" value="DIHYDROOROTATE DEHYDROGENASE B (NAD(+)), ELECTRON TRANSFER SUBUNIT"/>
    <property type="match status" value="1"/>
</dbReference>
<dbReference type="EMBL" id="CAJEWD010000008">
    <property type="protein sequence ID" value="CAD2079252.1"/>
    <property type="molecule type" value="Genomic_DNA"/>
</dbReference>
<dbReference type="RefSeq" id="WP_185126106.1">
    <property type="nucleotide sequence ID" value="NZ_CAJEWD010000008.1"/>
</dbReference>
<comment type="caution">
    <text evidence="15">The sequence shown here is derived from an EMBL/GenBank/DDBJ whole genome shotgun (WGS) entry which is preliminary data.</text>
</comment>
<dbReference type="PANTHER" id="PTHR43513:SF3">
    <property type="entry name" value="DIHYDROOROTATE DEHYDROGENASE B (NAD(+)), ELECTRON TRANSFER SUBUNIT-RELATED"/>
    <property type="match status" value="1"/>
</dbReference>
<evidence type="ECO:0000256" key="11">
    <source>
        <dbReference type="HAMAP-Rule" id="MF_01211"/>
    </source>
</evidence>
<feature type="domain" description="FAD-binding FR-type" evidence="14">
    <location>
        <begin position="1"/>
        <end position="102"/>
    </location>
</feature>
<feature type="binding site" evidence="11 13">
    <location>
        <position position="225"/>
    </location>
    <ligand>
        <name>[2Fe-2S] cluster</name>
        <dbReference type="ChEBI" id="CHEBI:190135"/>
    </ligand>
</feature>
<comment type="pathway">
    <text evidence="11">Pyrimidine metabolism; UMP biosynthesis via de novo pathway; orotate from (S)-dihydroorotate (NAD(+) route): step 1/1.</text>
</comment>
<dbReference type="GO" id="GO:0016491">
    <property type="term" value="F:oxidoreductase activity"/>
    <property type="evidence" value="ECO:0007669"/>
    <property type="project" value="InterPro"/>
</dbReference>
<comment type="function">
    <text evidence="11">Responsible for channeling the electrons from the oxidation of dihydroorotate from the FMN redox center in the PyrD type B subunit to the ultimate electron acceptor NAD(+).</text>
</comment>
<name>A0A6V7RMN0_9STAP</name>
<dbReference type="InterPro" id="IPR037117">
    <property type="entry name" value="Dihydroorotate_DH_ele_sf"/>
</dbReference>
<keyword evidence="8 11" id="KW-0249">Electron transport</keyword>
<evidence type="ECO:0000256" key="2">
    <source>
        <dbReference type="ARBA" id="ARBA00022448"/>
    </source>
</evidence>
<dbReference type="SUPFAM" id="SSF63380">
    <property type="entry name" value="Riboflavin synthase domain-like"/>
    <property type="match status" value="1"/>
</dbReference>
<gene>
    <name evidence="11 15" type="primary">pyrK</name>
    <name evidence="15" type="ORF">JEODO184_01638</name>
</gene>
<dbReference type="GO" id="GO:0009055">
    <property type="term" value="F:electron transfer activity"/>
    <property type="evidence" value="ECO:0007669"/>
    <property type="project" value="UniProtKB-UniRule"/>
</dbReference>
<dbReference type="PIRSF" id="PIRSF006816">
    <property type="entry name" value="Cyc3_hyd_g"/>
    <property type="match status" value="1"/>
</dbReference>
<evidence type="ECO:0000256" key="5">
    <source>
        <dbReference type="ARBA" id="ARBA00022723"/>
    </source>
</evidence>
<dbReference type="InterPro" id="IPR023455">
    <property type="entry name" value="Dihydroorotate_DHASE_ETsu"/>
</dbReference>
<dbReference type="Gene3D" id="3.40.50.80">
    <property type="entry name" value="Nucleotide-binding domain of ferredoxin-NADP reductase (FNR) module"/>
    <property type="match status" value="1"/>
</dbReference>
<comment type="cofactor">
    <cofactor evidence="13">
        <name>[2Fe-2S] cluster</name>
        <dbReference type="ChEBI" id="CHEBI:190135"/>
    </cofactor>
    <text evidence="13">Binds 1 [2Fe-2S] cluster per subunit.</text>
</comment>
<dbReference type="GO" id="GO:0044205">
    <property type="term" value="P:'de novo' UMP biosynthetic process"/>
    <property type="evidence" value="ECO:0007669"/>
    <property type="project" value="UniProtKB-UniRule"/>
</dbReference>
<evidence type="ECO:0000313" key="16">
    <source>
        <dbReference type="Proteomes" id="UP000589351"/>
    </source>
</evidence>
<keyword evidence="9 11" id="KW-0408">Iron</keyword>
<dbReference type="InterPro" id="IPR039261">
    <property type="entry name" value="FNR_nucleotide-bd"/>
</dbReference>
<dbReference type="UniPathway" id="UPA00070">
    <property type="reaction ID" value="UER00945"/>
</dbReference>
<dbReference type="Pfam" id="PF10418">
    <property type="entry name" value="DHODB_Fe-S_bind"/>
    <property type="match status" value="1"/>
</dbReference>
<dbReference type="Pfam" id="PF00970">
    <property type="entry name" value="FAD_binding_6"/>
    <property type="match status" value="1"/>
</dbReference>
<dbReference type="PROSITE" id="PS51384">
    <property type="entry name" value="FAD_FR"/>
    <property type="match status" value="1"/>
</dbReference>
<keyword evidence="10 11" id="KW-0411">Iron-sulfur</keyword>
<dbReference type="InterPro" id="IPR019480">
    <property type="entry name" value="Dihydroorotate_DH_Fe-S-bd"/>
</dbReference>
<comment type="cofactor">
    <cofactor evidence="11">
        <name>[2Fe-2S] cluster</name>
        <dbReference type="ChEBI" id="CHEBI:190135"/>
    </cofactor>
    <text evidence="11">Binds 1 [2Fe-2S] cluster per subunit.</text>
</comment>
<evidence type="ECO:0000256" key="3">
    <source>
        <dbReference type="ARBA" id="ARBA00022630"/>
    </source>
</evidence>
<keyword evidence="3 11" id="KW-0285">Flavoprotein</keyword>
<dbReference type="Gene3D" id="2.40.30.10">
    <property type="entry name" value="Translation factors"/>
    <property type="match status" value="1"/>
</dbReference>
<evidence type="ECO:0000256" key="10">
    <source>
        <dbReference type="ARBA" id="ARBA00023014"/>
    </source>
</evidence>
<organism evidence="15 16">
    <name type="scientific">Jeotgalicoccus meleagridis</name>
    <dbReference type="NCBI Taxonomy" id="2759181"/>
    <lineage>
        <taxon>Bacteria</taxon>
        <taxon>Bacillati</taxon>
        <taxon>Bacillota</taxon>
        <taxon>Bacilli</taxon>
        <taxon>Bacillales</taxon>
        <taxon>Staphylococcaceae</taxon>
        <taxon>Jeotgalicoccus</taxon>
    </lineage>
</organism>
<keyword evidence="4 11" id="KW-0001">2Fe-2S</keyword>
<feature type="binding site" evidence="11 13">
    <location>
        <position position="228"/>
    </location>
    <ligand>
        <name>[2Fe-2S] cluster</name>
        <dbReference type="ChEBI" id="CHEBI:190135"/>
    </ligand>
</feature>
<feature type="binding site" evidence="11 12">
    <location>
        <begin position="77"/>
        <end position="78"/>
    </location>
    <ligand>
        <name>FAD</name>
        <dbReference type="ChEBI" id="CHEBI:57692"/>
    </ligand>
</feature>
<evidence type="ECO:0000256" key="12">
    <source>
        <dbReference type="PIRSR" id="PIRSR006816-1"/>
    </source>
</evidence>
<dbReference type="GO" id="GO:0051537">
    <property type="term" value="F:2 iron, 2 sulfur cluster binding"/>
    <property type="evidence" value="ECO:0007669"/>
    <property type="project" value="UniProtKB-KW"/>
</dbReference>
<sequence length="254" mass="28015">MLELSTVLSNRELAHNIYELTIKVDLSKYQLKPGQFVHIRVSPSTEHVLRRPISIASIDTDHSTLTLVYRVGNGQSGTYKLSTLSKGNSLDILMPLGNGYNLDHLKDEKHILLVGGGIGVPPLYELSKQLNDKGLKTTHVLGFNSKEDVFYEDNFKKLGDTYIATADGTYGESGFVTDVIENLKEDFDKFYACGPIAMLKVLENTLTIPGELSLEERMGCGFGVCYACVCQTKSRGQVKICTEGPVFEKGEVVL</sequence>
<dbReference type="HAMAP" id="MF_01211">
    <property type="entry name" value="DHODB_Fe_S_bind"/>
    <property type="match status" value="1"/>
</dbReference>
<dbReference type="InterPro" id="IPR017927">
    <property type="entry name" value="FAD-bd_FR_type"/>
</dbReference>
<evidence type="ECO:0000256" key="9">
    <source>
        <dbReference type="ARBA" id="ARBA00023004"/>
    </source>
</evidence>
<evidence type="ECO:0000256" key="4">
    <source>
        <dbReference type="ARBA" id="ARBA00022714"/>
    </source>
</evidence>
<evidence type="ECO:0000256" key="1">
    <source>
        <dbReference type="ARBA" id="ARBA00006422"/>
    </source>
</evidence>
<dbReference type="InterPro" id="IPR008333">
    <property type="entry name" value="Cbr1-like_FAD-bd_dom"/>
</dbReference>
<dbReference type="InterPro" id="IPR001433">
    <property type="entry name" value="OxRdtase_FAD/NAD-bd"/>
</dbReference>
<dbReference type="Pfam" id="PF00175">
    <property type="entry name" value="NAD_binding_1"/>
    <property type="match status" value="1"/>
</dbReference>
<keyword evidence="6 11" id="KW-0274">FAD</keyword>
<evidence type="ECO:0000256" key="7">
    <source>
        <dbReference type="ARBA" id="ARBA00022975"/>
    </source>
</evidence>
<feature type="binding site" evidence="11 13">
    <location>
        <position position="220"/>
    </location>
    <ligand>
        <name>[2Fe-2S] cluster</name>
        <dbReference type="ChEBI" id="CHEBI:190135"/>
    </ligand>
</feature>
<feature type="binding site" evidence="11 12">
    <location>
        <begin position="51"/>
        <end position="54"/>
    </location>
    <ligand>
        <name>FAD</name>
        <dbReference type="ChEBI" id="CHEBI:57692"/>
    </ligand>
</feature>
<evidence type="ECO:0000256" key="13">
    <source>
        <dbReference type="PIRSR" id="PIRSR006816-2"/>
    </source>
</evidence>
<dbReference type="SUPFAM" id="SSF52343">
    <property type="entry name" value="Ferredoxin reductase-like, C-terminal NADP-linked domain"/>
    <property type="match status" value="1"/>
</dbReference>
<reference evidence="15 16" key="1">
    <citation type="submission" date="2020-07" db="EMBL/GenBank/DDBJ databases">
        <authorList>
            <person name="Criscuolo A."/>
        </authorList>
    </citation>
    <scope>NUCLEOTIDE SEQUENCE [LARGE SCALE GENOMIC DNA]</scope>
    <source>
        <strain evidence="15">CIP111649</strain>
    </source>
</reference>
<dbReference type="GO" id="GO:0046872">
    <property type="term" value="F:metal ion binding"/>
    <property type="evidence" value="ECO:0007669"/>
    <property type="project" value="UniProtKB-KW"/>
</dbReference>
<keyword evidence="16" id="KW-1185">Reference proteome</keyword>
<dbReference type="Gene3D" id="2.10.240.10">
    <property type="entry name" value="Dihydroorotate dehydrogenase, electron transfer subunit"/>
    <property type="match status" value="1"/>
</dbReference>
<dbReference type="NCBIfam" id="NF000799">
    <property type="entry name" value="PRK00054.1-4"/>
    <property type="match status" value="1"/>
</dbReference>
<keyword evidence="7 11" id="KW-0665">Pyrimidine biosynthesis</keyword>
<dbReference type="CDD" id="cd06218">
    <property type="entry name" value="DHOD_e_trans"/>
    <property type="match status" value="1"/>
</dbReference>
<feature type="binding site" evidence="11 13">
    <location>
        <position position="241"/>
    </location>
    <ligand>
        <name>[2Fe-2S] cluster</name>
        <dbReference type="ChEBI" id="CHEBI:190135"/>
    </ligand>
</feature>
<comment type="cofactor">
    <cofactor evidence="11 12">
        <name>FAD</name>
        <dbReference type="ChEBI" id="CHEBI:57692"/>
    </cofactor>
    <text evidence="11 12">Binds 1 FAD per subunit.</text>
</comment>
<evidence type="ECO:0000256" key="6">
    <source>
        <dbReference type="ARBA" id="ARBA00022827"/>
    </source>
</evidence>
<evidence type="ECO:0000259" key="14">
    <source>
        <dbReference type="PROSITE" id="PS51384"/>
    </source>
</evidence>
<dbReference type="InterPro" id="IPR050353">
    <property type="entry name" value="PyrK_electron_transfer"/>
</dbReference>
<accession>A0A6V7RMN0</accession>
<keyword evidence="5 11" id="KW-0479">Metal-binding</keyword>
<proteinExistence type="inferred from homology"/>
<dbReference type="AlphaFoldDB" id="A0A6V7RMN0"/>
<comment type="subunit">
    <text evidence="11">Heterotetramer of 2 PyrK and 2 PyrD type B subunits.</text>
</comment>
<evidence type="ECO:0000256" key="8">
    <source>
        <dbReference type="ARBA" id="ARBA00022982"/>
    </source>
</evidence>
<dbReference type="InterPro" id="IPR012165">
    <property type="entry name" value="Cyt_c3_hydrogenase_gsu"/>
</dbReference>
<dbReference type="Proteomes" id="UP000589351">
    <property type="component" value="Unassembled WGS sequence"/>
</dbReference>
<dbReference type="GO" id="GO:0050660">
    <property type="term" value="F:flavin adenine dinucleotide binding"/>
    <property type="evidence" value="ECO:0007669"/>
    <property type="project" value="InterPro"/>
</dbReference>
<feature type="binding site" evidence="11 12">
    <location>
        <begin position="68"/>
        <end position="70"/>
    </location>
    <ligand>
        <name>FAD</name>
        <dbReference type="ChEBI" id="CHEBI:57692"/>
    </ligand>
</feature>
<dbReference type="InterPro" id="IPR017938">
    <property type="entry name" value="Riboflavin_synthase-like_b-brl"/>
</dbReference>